<proteinExistence type="predicted"/>
<dbReference type="STRING" id="1122198.SAMN02745729_10127"/>
<organism evidence="1 2">
    <name type="scientific">Marinobacterium iners DSM 11526</name>
    <dbReference type="NCBI Taxonomy" id="1122198"/>
    <lineage>
        <taxon>Bacteria</taxon>
        <taxon>Pseudomonadati</taxon>
        <taxon>Pseudomonadota</taxon>
        <taxon>Gammaproteobacteria</taxon>
        <taxon>Oceanospirillales</taxon>
        <taxon>Oceanospirillaceae</taxon>
        <taxon>Marinobacterium</taxon>
    </lineage>
</organism>
<name>A0A1H3X3N2_9GAMM</name>
<dbReference type="EMBL" id="FNRJ01000001">
    <property type="protein sequence ID" value="SDZ93863.1"/>
    <property type="molecule type" value="Genomic_DNA"/>
</dbReference>
<accession>A0A1H3X3N2</accession>
<reference evidence="2" key="1">
    <citation type="submission" date="2016-10" db="EMBL/GenBank/DDBJ databases">
        <authorList>
            <person name="Varghese N."/>
            <person name="Submissions S."/>
        </authorList>
    </citation>
    <scope>NUCLEOTIDE SEQUENCE [LARGE SCALE GENOMIC DNA]</scope>
    <source>
        <strain evidence="2">DSM 11526</strain>
    </source>
</reference>
<evidence type="ECO:0000313" key="2">
    <source>
        <dbReference type="Proteomes" id="UP000242469"/>
    </source>
</evidence>
<dbReference type="OrthoDB" id="6456577at2"/>
<sequence length="213" mass="24827">MLAFKATDMPLLLRDEKEHELFAHLSDPDQNQEEYARLMQQESVELGASLGIDLPEGYELRMIEHRNEEKELEIFVLNHETKRVALFNRIEKTNYHLDGISDKPVKQAMIWRQNRKADSVATRDVVEAVFFRKLVHEYNIVVSDCEQTRNGKRMWERLLDIAIDTEGLMAAVGDAINGKVTRIHNEKELAAQEKWLWGQMDFHRERLAVIASV</sequence>
<keyword evidence="2" id="KW-1185">Reference proteome</keyword>
<dbReference type="AlphaFoldDB" id="A0A1H3X3N2"/>
<gene>
    <name evidence="1" type="ORF">SAMN02745729_10127</name>
</gene>
<evidence type="ECO:0000313" key="1">
    <source>
        <dbReference type="EMBL" id="SDZ93863.1"/>
    </source>
</evidence>
<protein>
    <submittedName>
        <fullName evidence="1">Uncharacterized protein</fullName>
    </submittedName>
</protein>
<dbReference type="Proteomes" id="UP000242469">
    <property type="component" value="Unassembled WGS sequence"/>
</dbReference>
<dbReference type="RefSeq" id="WP_091821175.1">
    <property type="nucleotide sequence ID" value="NZ_FNRJ01000001.1"/>
</dbReference>